<dbReference type="OrthoDB" id="265776at2759"/>
<keyword evidence="7" id="KW-0788">Thiol protease</keyword>
<dbReference type="GO" id="GO:0035091">
    <property type="term" value="F:phosphatidylinositol binding"/>
    <property type="evidence" value="ECO:0007669"/>
    <property type="project" value="InterPro"/>
</dbReference>
<dbReference type="PANTHER" id="PTHR21646">
    <property type="entry name" value="UBIQUITIN CARBOXYL-TERMINAL HYDROLASE"/>
    <property type="match status" value="1"/>
</dbReference>
<dbReference type="RefSeq" id="XP_009835578.1">
    <property type="nucleotide sequence ID" value="XM_009837276.1"/>
</dbReference>
<feature type="compositionally biased region" description="Low complexity" evidence="8">
    <location>
        <begin position="412"/>
        <end position="426"/>
    </location>
</feature>
<proteinExistence type="inferred from homology"/>
<dbReference type="InterPro" id="IPR050185">
    <property type="entry name" value="Ub_carboxyl-term_hydrolase"/>
</dbReference>
<dbReference type="PROSITE" id="PS00972">
    <property type="entry name" value="USP_1"/>
    <property type="match status" value="1"/>
</dbReference>
<feature type="compositionally biased region" description="Low complexity" evidence="8">
    <location>
        <begin position="93"/>
        <end position="128"/>
    </location>
</feature>
<dbReference type="SUPFAM" id="SSF143791">
    <property type="entry name" value="DUSP-like"/>
    <property type="match status" value="1"/>
</dbReference>
<evidence type="ECO:0000256" key="4">
    <source>
        <dbReference type="ARBA" id="ARBA00022670"/>
    </source>
</evidence>
<feature type="region of interest" description="Disordered" evidence="8">
    <location>
        <begin position="892"/>
        <end position="932"/>
    </location>
</feature>
<keyword evidence="4" id="KW-0645">Protease</keyword>
<feature type="compositionally biased region" description="Pro residues" evidence="8">
    <location>
        <begin position="963"/>
        <end position="972"/>
    </location>
</feature>
<keyword evidence="6" id="KW-0378">Hydrolase</keyword>
<dbReference type="SUPFAM" id="SSF47473">
    <property type="entry name" value="EF-hand"/>
    <property type="match status" value="1"/>
</dbReference>
<dbReference type="InterPro" id="IPR036871">
    <property type="entry name" value="PX_dom_sf"/>
</dbReference>
<feature type="domain" description="PX" evidence="9">
    <location>
        <begin position="200"/>
        <end position="318"/>
    </location>
</feature>
<feature type="compositionally biased region" description="Low complexity" evidence="8">
    <location>
        <begin position="1777"/>
        <end position="1787"/>
    </location>
</feature>
<feature type="region of interest" description="Disordered" evidence="8">
    <location>
        <begin position="1"/>
        <end position="189"/>
    </location>
</feature>
<dbReference type="InterPro" id="IPR018200">
    <property type="entry name" value="USP_CS"/>
</dbReference>
<sequence>MSENDKDGEKSVADTPIGTTVSSSSVSPMLPTSSSTTYTNGNTERKNQMNGAVDAPSSSIADHGTTADVKERPPSLLKLVIPAHEAAREGLTSVSSSSDPSSSSSISSPDSVSSSHSRSGLLSDPSSPHNATTDQPLDKKRTYSAHELHSWDSSAKSGGPPSFNRSVTASSVDRKHSLQSSMGPPPSFGLVSTSLQVEIQAVTLPADGIKEVEDDKSTHTVFALEVRLVSGLRWVIEKRYSDFRDFHDRMKKANASVRNLPFPKKHYFRGKSHSVIEQRRLDLERYVKDILHVQPLMKMPIFNFLAVYAHLESYDRKKRRQQKEVDLKRMKNLLAPDELADVQAAFQRLCTSKATAIASVAPSSKQPTPQPTTTAATTNSNINSPKSPAVLAPTLGPTADASTYADGGGGPSTSSSSISSSSSSAASSAADNNLMTKTAFRRDVLSVFPDMPSTFAIRFMKGFSDKSSNEISVDEFVRAVAILRHGSTDDQLLFSFNMCDHDHLGKLQSTGLSNLLVSLYGRPVIDKPEYKRVVNDLFDYGRSRLTADEFVHAMLTQPLDHVALVLDWMPSFMHILCETASPSLLELQEDYNPVVQQKILETETAFSAAEIAMLQDAFAMYRSSSSSATSSSTNHASTGQSTTNRTAAIDLELLAADFALQVSDARLVTAFASFGPRANGVDIDVFSFVHALHIACRGTWQDKARFGFRLFSSTGNPEVMTRDDLVAMLQLEVLVHSPVEGHIRAYFPDCDTAVVSTAQIGMYVDLVLSSTDDSGGGGWTLDLFTKWAASRDHFQVAALDMMKRTVFAKLGLIPANKAEEIDVARLCYQPYDPSALVQGDHWFIVDPVWFDHWRRYVEFIPVLDTFANPNPKARTATTTTASTTYTSTSSLKASLSWSPPKPQVTSSYSLLLPSPETKRKGETGGGGGGMTAFTNLRKPVKIKQIDGSMAALDAATAAAKLHGPPPPPPPPSSSSSGPSSIDAKPSSIVDTDNNIVRPKYIGNMALFKDKQFAPTDDMLAGKHFAVVCEPLWRALKAWYGGGPEIKQTVVVLSDGRATLDLWGTERQHAATMDGHVVAAASTTDASSTALAASKYKRMRGGGSLGLINLGNTCYMNSALQCIVNTPLFVDYFLSGMYMDDINRTSTLGMQGKLAEVYGKLLEDLWSTKFKHVSPREFKKTIGKFNEAFRGNDQQDAQELIAFLLSGLSEDLNRIHDKPYISQPDSDGRYDSDLADEWWRNHLKREVSIVVALFTGQYKSLLTCSACGFKSARFEPFTFLQVPLPEPTHNNVTIPIVFADSRMMPQKLSLRLSIDATIVELKKQLVDVCVADFGLPLHSVADIKICEYAGAHIVGFKADNRKLGQIRSIDRLMAFQLEPLAPRVVDVTRFRRPSLIPYESPGDDDYMEEEDEEVEVVATDELVTSRGRTPTSLYPHMLVEVQIKGEWVAGTVLTTTTSDTCAVQLRHGDVEENVSQTRVRPRPARLLYCPVISRKLGYSPVYFKNPFRPLPFGTPDLVRICPEMTTGAALYAMVWDRVHRFFKQRHSTTTTSNSTRRGPPRQHSICGPVQHIDELFCHQDLPFLLRRVESKGITDSRTPWLLRSFGWTIPCNDHFVDLLEDETIAIDWDVQVLQEEVDMDKMKAMDLHPSVAKNDVLDHGPVPLSHCLDAFSLEEKIPETYCSSCCGHQEMTKKLEIWRLPPVMVIQLKRFQYTQTYRRKLGSLVQFPIHGLNLASCVAPFEEFPSKYPDKKAAAAAVPPEALPDDHPIKDMSPAPPSTASFSSPPSANINRARRGYTNTNLEQSRCLETHYDLYGVVNHQGALGGGHYTAYAKNSMDGNWYCYDDERVRLIEESKVVTASAYLCFYVRKDMAEITVDAVYPPKKDGKITDEDIDRFVEESDKGKCALM</sequence>
<dbReference type="Gene3D" id="1.10.238.10">
    <property type="entry name" value="EF-hand"/>
    <property type="match status" value="2"/>
</dbReference>
<gene>
    <name evidence="12" type="ORF">H257_10673</name>
</gene>
<dbReference type="GO" id="GO:0016579">
    <property type="term" value="P:protein deubiquitination"/>
    <property type="evidence" value="ECO:0007669"/>
    <property type="project" value="InterPro"/>
</dbReference>
<dbReference type="SMART" id="SM00312">
    <property type="entry name" value="PX"/>
    <property type="match status" value="1"/>
</dbReference>
<dbReference type="InterPro" id="IPR001394">
    <property type="entry name" value="Peptidase_C19_UCH"/>
</dbReference>
<dbReference type="InterPro" id="IPR011992">
    <property type="entry name" value="EF-hand-dom_pair"/>
</dbReference>
<feature type="domain" description="DUSP" evidence="11">
    <location>
        <begin position="815"/>
        <end position="1050"/>
    </location>
</feature>
<evidence type="ECO:0000256" key="3">
    <source>
        <dbReference type="ARBA" id="ARBA00012759"/>
    </source>
</evidence>
<feature type="region of interest" description="Disordered" evidence="8">
    <location>
        <begin position="959"/>
        <end position="990"/>
    </location>
</feature>
<dbReference type="InterPro" id="IPR001683">
    <property type="entry name" value="PX_dom"/>
</dbReference>
<dbReference type="InterPro" id="IPR038765">
    <property type="entry name" value="Papain-like_cys_pep_sf"/>
</dbReference>
<evidence type="ECO:0000256" key="8">
    <source>
        <dbReference type="SAM" id="MobiDB-lite"/>
    </source>
</evidence>
<feature type="compositionally biased region" description="Low complexity" evidence="8">
    <location>
        <begin position="19"/>
        <end position="37"/>
    </location>
</feature>
<feature type="compositionally biased region" description="Basic and acidic residues" evidence="8">
    <location>
        <begin position="136"/>
        <end position="150"/>
    </location>
</feature>
<feature type="region of interest" description="Disordered" evidence="8">
    <location>
        <begin position="1754"/>
        <end position="1791"/>
    </location>
</feature>
<feature type="region of interest" description="Disordered" evidence="8">
    <location>
        <begin position="358"/>
        <end position="426"/>
    </location>
</feature>
<dbReference type="CDD" id="cd06093">
    <property type="entry name" value="PX_domain"/>
    <property type="match status" value="1"/>
</dbReference>
<dbReference type="InterPro" id="IPR035927">
    <property type="entry name" value="DUSP-like_sf"/>
</dbReference>
<evidence type="ECO:0000256" key="5">
    <source>
        <dbReference type="ARBA" id="ARBA00022786"/>
    </source>
</evidence>
<dbReference type="PROSITE" id="PS50235">
    <property type="entry name" value="USP_3"/>
    <property type="match status" value="1"/>
</dbReference>
<dbReference type="Pfam" id="PF00443">
    <property type="entry name" value="UCH"/>
    <property type="match status" value="1"/>
</dbReference>
<accession>W4G7R6</accession>
<evidence type="ECO:0000259" key="10">
    <source>
        <dbReference type="PROSITE" id="PS50235"/>
    </source>
</evidence>
<dbReference type="SMART" id="SM00695">
    <property type="entry name" value="DUSP"/>
    <property type="match status" value="1"/>
</dbReference>
<dbReference type="PROSITE" id="PS51283">
    <property type="entry name" value="DUSP"/>
    <property type="match status" value="1"/>
</dbReference>
<dbReference type="Gene3D" id="3.90.70.10">
    <property type="entry name" value="Cysteine proteinases"/>
    <property type="match status" value="2"/>
</dbReference>
<name>W4G7R6_APHAT</name>
<dbReference type="GeneID" id="20812669"/>
<protein>
    <recommendedName>
        <fullName evidence="3">ubiquitinyl hydrolase 1</fullName>
        <ecNumber evidence="3">3.4.19.12</ecNumber>
    </recommendedName>
</protein>
<dbReference type="GO" id="GO:0006508">
    <property type="term" value="P:proteolysis"/>
    <property type="evidence" value="ECO:0007669"/>
    <property type="project" value="UniProtKB-KW"/>
</dbReference>
<dbReference type="EC" id="3.4.19.12" evidence="3"/>
<dbReference type="STRING" id="112090.W4G7R6"/>
<reference evidence="12" key="1">
    <citation type="submission" date="2013-12" db="EMBL/GenBank/DDBJ databases">
        <title>The Genome Sequence of Aphanomyces astaci APO3.</title>
        <authorList>
            <consortium name="The Broad Institute Genomics Platform"/>
            <person name="Russ C."/>
            <person name="Tyler B."/>
            <person name="van West P."/>
            <person name="Dieguez-Uribeondo J."/>
            <person name="Young S.K."/>
            <person name="Zeng Q."/>
            <person name="Gargeya S."/>
            <person name="Fitzgerald M."/>
            <person name="Abouelleil A."/>
            <person name="Alvarado L."/>
            <person name="Chapman S.B."/>
            <person name="Gainer-Dewar J."/>
            <person name="Goldberg J."/>
            <person name="Griggs A."/>
            <person name="Gujja S."/>
            <person name="Hansen M."/>
            <person name="Howarth C."/>
            <person name="Imamovic A."/>
            <person name="Ireland A."/>
            <person name="Larimer J."/>
            <person name="McCowan C."/>
            <person name="Murphy C."/>
            <person name="Pearson M."/>
            <person name="Poon T.W."/>
            <person name="Priest M."/>
            <person name="Roberts A."/>
            <person name="Saif S."/>
            <person name="Shea T."/>
            <person name="Sykes S."/>
            <person name="Wortman J."/>
            <person name="Nusbaum C."/>
            <person name="Birren B."/>
        </authorList>
    </citation>
    <scope>NUCLEOTIDE SEQUENCE [LARGE SCALE GENOMIC DNA]</scope>
    <source>
        <strain evidence="12">APO3</strain>
    </source>
</reference>
<dbReference type="SUPFAM" id="SSF64268">
    <property type="entry name" value="PX domain"/>
    <property type="match status" value="1"/>
</dbReference>
<dbReference type="PANTHER" id="PTHR21646:SF24">
    <property type="entry name" value="UBIQUITIN CARBOXYL-TERMINAL HYDROLASE"/>
    <property type="match status" value="1"/>
</dbReference>
<comment type="catalytic activity">
    <reaction evidence="1">
        <text>Thiol-dependent hydrolysis of ester, thioester, amide, peptide and isopeptide bonds formed by the C-terminal Gly of ubiquitin (a 76-residue protein attached to proteins as an intracellular targeting signal).</text>
        <dbReference type="EC" id="3.4.19.12"/>
    </reaction>
</comment>
<dbReference type="Gene3D" id="3.30.1520.10">
    <property type="entry name" value="Phox-like domain"/>
    <property type="match status" value="1"/>
</dbReference>
<feature type="compositionally biased region" description="Basic and acidic residues" evidence="8">
    <location>
        <begin position="1"/>
        <end position="12"/>
    </location>
</feature>
<feature type="domain" description="USP" evidence="10">
    <location>
        <begin position="1104"/>
        <end position="1869"/>
    </location>
</feature>
<dbReference type="Pfam" id="PF00787">
    <property type="entry name" value="PX"/>
    <property type="match status" value="1"/>
</dbReference>
<dbReference type="PROSITE" id="PS50195">
    <property type="entry name" value="PX"/>
    <property type="match status" value="1"/>
</dbReference>
<evidence type="ECO:0000313" key="12">
    <source>
        <dbReference type="EMBL" id="ETV75074.1"/>
    </source>
</evidence>
<evidence type="ECO:0000256" key="1">
    <source>
        <dbReference type="ARBA" id="ARBA00000707"/>
    </source>
</evidence>
<dbReference type="Gene3D" id="3.30.2230.10">
    <property type="entry name" value="DUSP-like"/>
    <property type="match status" value="1"/>
</dbReference>
<dbReference type="EMBL" id="KI913142">
    <property type="protein sequence ID" value="ETV75074.1"/>
    <property type="molecule type" value="Genomic_DNA"/>
</dbReference>
<evidence type="ECO:0000259" key="9">
    <source>
        <dbReference type="PROSITE" id="PS50195"/>
    </source>
</evidence>
<keyword evidence="5" id="KW-0833">Ubl conjugation pathway</keyword>
<dbReference type="InterPro" id="IPR028889">
    <property type="entry name" value="USP"/>
</dbReference>
<comment type="similarity">
    <text evidence="2">Belongs to the peptidase C19 family.</text>
</comment>
<dbReference type="VEuPathDB" id="FungiDB:H257_10673"/>
<evidence type="ECO:0000256" key="6">
    <source>
        <dbReference type="ARBA" id="ARBA00022801"/>
    </source>
</evidence>
<dbReference type="PROSITE" id="PS00973">
    <property type="entry name" value="USP_2"/>
    <property type="match status" value="1"/>
</dbReference>
<dbReference type="GO" id="GO:0004843">
    <property type="term" value="F:cysteine-type deubiquitinase activity"/>
    <property type="evidence" value="ECO:0007669"/>
    <property type="project" value="UniProtKB-EC"/>
</dbReference>
<organism evidence="12">
    <name type="scientific">Aphanomyces astaci</name>
    <name type="common">Crayfish plague agent</name>
    <dbReference type="NCBI Taxonomy" id="112090"/>
    <lineage>
        <taxon>Eukaryota</taxon>
        <taxon>Sar</taxon>
        <taxon>Stramenopiles</taxon>
        <taxon>Oomycota</taxon>
        <taxon>Saprolegniomycetes</taxon>
        <taxon>Saprolegniales</taxon>
        <taxon>Verrucalvaceae</taxon>
        <taxon>Aphanomyces</taxon>
    </lineage>
</organism>
<evidence type="ECO:0000259" key="11">
    <source>
        <dbReference type="PROSITE" id="PS51283"/>
    </source>
</evidence>
<evidence type="ECO:0000256" key="2">
    <source>
        <dbReference type="ARBA" id="ARBA00009085"/>
    </source>
</evidence>
<dbReference type="InterPro" id="IPR006615">
    <property type="entry name" value="Pept_C19_DUSP"/>
</dbReference>
<dbReference type="SUPFAM" id="SSF54001">
    <property type="entry name" value="Cysteine proteinases"/>
    <property type="match status" value="1"/>
</dbReference>
<evidence type="ECO:0000256" key="7">
    <source>
        <dbReference type="ARBA" id="ARBA00022807"/>
    </source>
</evidence>